<proteinExistence type="predicted"/>
<name>A0A8C5ZIA4_MARMA</name>
<organism evidence="1 2">
    <name type="scientific">Marmota marmota marmota</name>
    <name type="common">Alpine marmot</name>
    <dbReference type="NCBI Taxonomy" id="9994"/>
    <lineage>
        <taxon>Eukaryota</taxon>
        <taxon>Metazoa</taxon>
        <taxon>Chordata</taxon>
        <taxon>Craniata</taxon>
        <taxon>Vertebrata</taxon>
        <taxon>Euteleostomi</taxon>
        <taxon>Mammalia</taxon>
        <taxon>Eutheria</taxon>
        <taxon>Euarchontoglires</taxon>
        <taxon>Glires</taxon>
        <taxon>Rodentia</taxon>
        <taxon>Sciuromorpha</taxon>
        <taxon>Sciuridae</taxon>
        <taxon>Xerinae</taxon>
        <taxon>Marmotini</taxon>
        <taxon>Marmota</taxon>
    </lineage>
</organism>
<dbReference type="GO" id="GO:0033617">
    <property type="term" value="P:mitochondrial respiratory chain complex IV assembly"/>
    <property type="evidence" value="ECO:0007669"/>
    <property type="project" value="TreeGrafter"/>
</dbReference>
<dbReference type="AlphaFoldDB" id="A0A8C5ZIA4"/>
<protein>
    <submittedName>
        <fullName evidence="1">Uncharacterized protein</fullName>
    </submittedName>
</protein>
<dbReference type="GO" id="GO:0005743">
    <property type="term" value="C:mitochondrial inner membrane"/>
    <property type="evidence" value="ECO:0007669"/>
    <property type="project" value="TreeGrafter"/>
</dbReference>
<dbReference type="Pfam" id="PF08695">
    <property type="entry name" value="Coa1"/>
    <property type="match status" value="1"/>
</dbReference>
<reference evidence="1" key="2">
    <citation type="submission" date="2025-09" db="UniProtKB">
        <authorList>
            <consortium name="Ensembl"/>
        </authorList>
    </citation>
    <scope>IDENTIFICATION</scope>
</reference>
<dbReference type="GeneTree" id="ENSGT00960000189879"/>
<keyword evidence="2" id="KW-1185">Reference proteome</keyword>
<dbReference type="PANTHER" id="PTHR47148">
    <property type="entry name" value="CYTOCHROME C OXIDASE ASSEMBLY FACTOR 1 HOMOLOG"/>
    <property type="match status" value="1"/>
</dbReference>
<reference evidence="1" key="1">
    <citation type="submission" date="2025-08" db="UniProtKB">
        <authorList>
            <consortium name="Ensembl"/>
        </authorList>
    </citation>
    <scope>IDENTIFICATION</scope>
</reference>
<sequence length="131" mass="15189">MPKASGKKMFLYTSVLRAGTYPLFYYLIQNKASFYQMPLEQLHSHPEVLEPPSKHNFVDITMITMSQIAFLLSDNLHPLLKIPVFGSKSEGHLYTRSPRVALFQRWQLQEVVLEPKDGQKIPVFVVREKIQ</sequence>
<dbReference type="GO" id="GO:0032981">
    <property type="term" value="P:mitochondrial respiratory chain complex I assembly"/>
    <property type="evidence" value="ECO:0007669"/>
    <property type="project" value="TreeGrafter"/>
</dbReference>
<accession>A0A8C5ZIA4</accession>
<evidence type="ECO:0000313" key="1">
    <source>
        <dbReference type="Ensembl" id="ENSMMMP00000013716.1"/>
    </source>
</evidence>
<dbReference type="PANTHER" id="PTHR47148:SF1">
    <property type="entry name" value="CYTOCHROME C OXIDASE ASSEMBLY FACTOR 1 HOMOLOG"/>
    <property type="match status" value="1"/>
</dbReference>
<dbReference type="Proteomes" id="UP000694407">
    <property type="component" value="Unplaced"/>
</dbReference>
<dbReference type="Ensembl" id="ENSMMMT00000015654.1">
    <property type="protein sequence ID" value="ENSMMMP00000013716.1"/>
    <property type="gene ID" value="ENSMMMG00000012217.1"/>
</dbReference>
<dbReference type="InterPro" id="IPR014807">
    <property type="entry name" value="Coa1"/>
</dbReference>
<evidence type="ECO:0000313" key="2">
    <source>
        <dbReference type="Proteomes" id="UP000694407"/>
    </source>
</evidence>